<evidence type="ECO:0000256" key="1">
    <source>
        <dbReference type="SAM" id="Phobius"/>
    </source>
</evidence>
<feature type="transmembrane region" description="Helical" evidence="1">
    <location>
        <begin position="15"/>
        <end position="33"/>
    </location>
</feature>
<keyword evidence="1" id="KW-1133">Transmembrane helix</keyword>
<organism evidence="2">
    <name type="scientific">Arundo donax</name>
    <name type="common">Giant reed</name>
    <name type="synonym">Donax arundinaceus</name>
    <dbReference type="NCBI Taxonomy" id="35708"/>
    <lineage>
        <taxon>Eukaryota</taxon>
        <taxon>Viridiplantae</taxon>
        <taxon>Streptophyta</taxon>
        <taxon>Embryophyta</taxon>
        <taxon>Tracheophyta</taxon>
        <taxon>Spermatophyta</taxon>
        <taxon>Magnoliopsida</taxon>
        <taxon>Liliopsida</taxon>
        <taxon>Poales</taxon>
        <taxon>Poaceae</taxon>
        <taxon>PACMAD clade</taxon>
        <taxon>Arundinoideae</taxon>
        <taxon>Arundineae</taxon>
        <taxon>Arundo</taxon>
    </lineage>
</organism>
<sequence length="52" mass="6076">MWVQNSINQDSNSSIIFMSLMVIYIILLPTYIFQTRPPLPGLHWRPQQGCAR</sequence>
<accession>A0A0A9BH73</accession>
<dbReference type="EMBL" id="GBRH01237325">
    <property type="protein sequence ID" value="JAD60570.1"/>
    <property type="molecule type" value="Transcribed_RNA"/>
</dbReference>
<reference evidence="2" key="2">
    <citation type="journal article" date="2015" name="Data Brief">
        <title>Shoot transcriptome of the giant reed, Arundo donax.</title>
        <authorList>
            <person name="Barrero R.A."/>
            <person name="Guerrero F.D."/>
            <person name="Moolhuijzen P."/>
            <person name="Goolsby J.A."/>
            <person name="Tidwell J."/>
            <person name="Bellgard S.E."/>
            <person name="Bellgard M.I."/>
        </authorList>
    </citation>
    <scope>NUCLEOTIDE SEQUENCE</scope>
    <source>
        <tissue evidence="2">Shoot tissue taken approximately 20 cm above the soil surface</tissue>
    </source>
</reference>
<evidence type="ECO:0000313" key="2">
    <source>
        <dbReference type="EMBL" id="JAD60570.1"/>
    </source>
</evidence>
<dbReference type="AlphaFoldDB" id="A0A0A9BH73"/>
<keyword evidence="1" id="KW-0472">Membrane</keyword>
<protein>
    <submittedName>
        <fullName evidence="2">Uncharacterized protein</fullName>
    </submittedName>
</protein>
<name>A0A0A9BH73_ARUDO</name>
<reference evidence="2" key="1">
    <citation type="submission" date="2014-09" db="EMBL/GenBank/DDBJ databases">
        <authorList>
            <person name="Magalhaes I.L.F."/>
            <person name="Oliveira U."/>
            <person name="Santos F.R."/>
            <person name="Vidigal T.H.D.A."/>
            <person name="Brescovit A.D."/>
            <person name="Santos A.J."/>
        </authorList>
    </citation>
    <scope>NUCLEOTIDE SEQUENCE</scope>
    <source>
        <tissue evidence="2">Shoot tissue taken approximately 20 cm above the soil surface</tissue>
    </source>
</reference>
<keyword evidence="1" id="KW-0812">Transmembrane</keyword>
<proteinExistence type="predicted"/>